<protein>
    <submittedName>
        <fullName evidence="1">tRNA ligase 1</fullName>
    </submittedName>
</protein>
<evidence type="ECO:0000313" key="2">
    <source>
        <dbReference type="Proteomes" id="UP001060215"/>
    </source>
</evidence>
<accession>A0ACC0GX25</accession>
<name>A0ACC0GX25_9ERIC</name>
<comment type="caution">
    <text evidence="1">The sequence shown here is derived from an EMBL/GenBank/DDBJ whole genome shotgun (WGS) entry which is preliminary data.</text>
</comment>
<keyword evidence="2" id="KW-1185">Reference proteome</keyword>
<proteinExistence type="predicted"/>
<dbReference type="Proteomes" id="UP001060215">
    <property type="component" value="Chromosome 7"/>
</dbReference>
<evidence type="ECO:0000313" key="1">
    <source>
        <dbReference type="EMBL" id="KAI8005763.1"/>
    </source>
</evidence>
<gene>
    <name evidence="1" type="ORF">LOK49_LG07G01270</name>
</gene>
<organism evidence="1 2">
    <name type="scientific">Camellia lanceoleosa</name>
    <dbReference type="NCBI Taxonomy" id="1840588"/>
    <lineage>
        <taxon>Eukaryota</taxon>
        <taxon>Viridiplantae</taxon>
        <taxon>Streptophyta</taxon>
        <taxon>Embryophyta</taxon>
        <taxon>Tracheophyta</taxon>
        <taxon>Spermatophyta</taxon>
        <taxon>Magnoliopsida</taxon>
        <taxon>eudicotyledons</taxon>
        <taxon>Gunneridae</taxon>
        <taxon>Pentapetalae</taxon>
        <taxon>asterids</taxon>
        <taxon>Ericales</taxon>
        <taxon>Theaceae</taxon>
        <taxon>Camellia</taxon>
    </lineage>
</organism>
<keyword evidence="1" id="KW-0436">Ligase</keyword>
<reference evidence="1 2" key="1">
    <citation type="journal article" date="2022" name="Plant J.">
        <title>Chromosome-level genome of Camellia lanceoleosa provides a valuable resource for understanding genome evolution and self-incompatibility.</title>
        <authorList>
            <person name="Gong W."/>
            <person name="Xiao S."/>
            <person name="Wang L."/>
            <person name="Liao Z."/>
            <person name="Chang Y."/>
            <person name="Mo W."/>
            <person name="Hu G."/>
            <person name="Li W."/>
            <person name="Zhao G."/>
            <person name="Zhu H."/>
            <person name="Hu X."/>
            <person name="Ji K."/>
            <person name="Xiang X."/>
            <person name="Song Q."/>
            <person name="Yuan D."/>
            <person name="Jin S."/>
            <person name="Zhang L."/>
        </authorList>
    </citation>
    <scope>NUCLEOTIDE SEQUENCE [LARGE SCALE GENOMIC DNA]</scope>
    <source>
        <strain evidence="1">SQ_2022a</strain>
    </source>
</reference>
<dbReference type="EMBL" id="CM045764">
    <property type="protein sequence ID" value="KAI8005763.1"/>
    <property type="molecule type" value="Genomic_DNA"/>
</dbReference>
<sequence length="115" mass="13104">MIRDNLKKEISPLLGLCIQDRLTRFCEVYSMRIKSIPTSPKKAWRVNNVFPTNKGVPFEFAVEKVLEQLRTIAKGDYSTPRIEKTKFGNIVYAAVSLPVGEIRSLLDNVTLHWGP</sequence>